<dbReference type="RefSeq" id="WP_099986995.1">
    <property type="nucleotide sequence ID" value="NZ_CP024700.1"/>
</dbReference>
<organism evidence="1 2">
    <name type="scientific">Fusobacterium pseudoperiodonticum</name>
    <dbReference type="NCBI Taxonomy" id="2663009"/>
    <lineage>
        <taxon>Bacteria</taxon>
        <taxon>Fusobacteriati</taxon>
        <taxon>Fusobacteriota</taxon>
        <taxon>Fusobacteriia</taxon>
        <taxon>Fusobacteriales</taxon>
        <taxon>Fusobacteriaceae</taxon>
        <taxon>Fusobacterium</taxon>
    </lineage>
</organism>
<gene>
    <name evidence="1" type="ORF">CTM74_04325</name>
</gene>
<keyword evidence="2" id="KW-1185">Reference proteome</keyword>
<sequence length="131" mass="15797">MKFKLWYYKSIDNKFYKENEIVRACSSINNTNNEGLIVCYISDISNFEIYLDSICERLEKKEPSAMDGQVWGGDFIEDRVYIYWLFDPDNEEGKAEISRKGMLKLMKKWIEFRKKKIPENYEEYEEIIEVD</sequence>
<evidence type="ECO:0000313" key="1">
    <source>
        <dbReference type="EMBL" id="ATV61123.1"/>
    </source>
</evidence>
<proteinExistence type="predicted"/>
<protein>
    <submittedName>
        <fullName evidence="1">Uncharacterized protein</fullName>
    </submittedName>
</protein>
<dbReference type="Proteomes" id="UP000228552">
    <property type="component" value="Chromosome"/>
</dbReference>
<reference evidence="1 2" key="1">
    <citation type="submission" date="2017-11" db="EMBL/GenBank/DDBJ databases">
        <title>Genome sequencing of Fusobacterium periodonticum KCOM 1263.</title>
        <authorList>
            <person name="Kook J.-K."/>
            <person name="Park S.-N."/>
            <person name="Lim Y.K."/>
        </authorList>
    </citation>
    <scope>NUCLEOTIDE SEQUENCE [LARGE SCALE GENOMIC DNA]</scope>
    <source>
        <strain evidence="1 2">KCOM 1263</strain>
    </source>
</reference>
<dbReference type="EMBL" id="CP024700">
    <property type="protein sequence ID" value="ATV61123.1"/>
    <property type="molecule type" value="Genomic_DNA"/>
</dbReference>
<dbReference type="InterPro" id="IPR035416">
    <property type="entry name" value="DUF5376"/>
</dbReference>
<evidence type="ECO:0000313" key="2">
    <source>
        <dbReference type="Proteomes" id="UP000228552"/>
    </source>
</evidence>
<name>A0AAD0AKL2_9FUSO</name>
<dbReference type="Pfam" id="PF17346">
    <property type="entry name" value="DUF5376"/>
    <property type="match status" value="1"/>
</dbReference>
<dbReference type="AlphaFoldDB" id="A0AAD0AKL2"/>
<accession>A0AAD0AKL2</accession>